<dbReference type="PANTHER" id="PTHR11439">
    <property type="entry name" value="GAG-POL-RELATED RETROTRANSPOSON"/>
    <property type="match status" value="1"/>
</dbReference>
<keyword evidence="3" id="KW-1185">Reference proteome</keyword>
<gene>
    <name evidence="2" type="ORF">MTR67_043267</name>
</gene>
<dbReference type="AlphaFoldDB" id="A0AAF0UP36"/>
<accession>A0AAF0UP36</accession>
<evidence type="ECO:0008006" key="4">
    <source>
        <dbReference type="Google" id="ProtNLM"/>
    </source>
</evidence>
<evidence type="ECO:0000256" key="1">
    <source>
        <dbReference type="SAM" id="MobiDB-lite"/>
    </source>
</evidence>
<dbReference type="PANTHER" id="PTHR11439:SF486">
    <property type="entry name" value="RLK (RECEPTOR-LIKE KINASE) PROTEIN, PUTATIVE-RELATED"/>
    <property type="match status" value="1"/>
</dbReference>
<feature type="compositionally biased region" description="Basic and acidic residues" evidence="1">
    <location>
        <begin position="69"/>
        <end position="83"/>
    </location>
</feature>
<feature type="compositionally biased region" description="Basic and acidic residues" evidence="1">
    <location>
        <begin position="53"/>
        <end position="62"/>
    </location>
</feature>
<feature type="compositionally biased region" description="Low complexity" evidence="1">
    <location>
        <begin position="140"/>
        <end position="151"/>
    </location>
</feature>
<feature type="region of interest" description="Disordered" evidence="1">
    <location>
        <begin position="128"/>
        <end position="165"/>
    </location>
</feature>
<evidence type="ECO:0000313" key="2">
    <source>
        <dbReference type="EMBL" id="WMV49882.1"/>
    </source>
</evidence>
<reference evidence="2" key="1">
    <citation type="submission" date="2023-08" db="EMBL/GenBank/DDBJ databases">
        <title>A de novo genome assembly of Solanum verrucosum Schlechtendal, a Mexican diploid species geographically isolated from the other diploid A-genome species in potato relatives.</title>
        <authorList>
            <person name="Hosaka K."/>
        </authorList>
    </citation>
    <scope>NUCLEOTIDE SEQUENCE</scope>
    <source>
        <tissue evidence="2">Young leaves</tissue>
    </source>
</reference>
<proteinExistence type="predicted"/>
<dbReference type="CDD" id="cd09272">
    <property type="entry name" value="RNase_HI_RT_Ty1"/>
    <property type="match status" value="1"/>
</dbReference>
<organism evidence="2 3">
    <name type="scientific">Solanum verrucosum</name>
    <dbReference type="NCBI Taxonomy" id="315347"/>
    <lineage>
        <taxon>Eukaryota</taxon>
        <taxon>Viridiplantae</taxon>
        <taxon>Streptophyta</taxon>
        <taxon>Embryophyta</taxon>
        <taxon>Tracheophyta</taxon>
        <taxon>Spermatophyta</taxon>
        <taxon>Magnoliopsida</taxon>
        <taxon>eudicotyledons</taxon>
        <taxon>Gunneridae</taxon>
        <taxon>Pentapetalae</taxon>
        <taxon>asterids</taxon>
        <taxon>lamiids</taxon>
        <taxon>Solanales</taxon>
        <taxon>Solanaceae</taxon>
        <taxon>Solanoideae</taxon>
        <taxon>Solaneae</taxon>
        <taxon>Solanum</taxon>
    </lineage>
</organism>
<dbReference type="EMBL" id="CP133621">
    <property type="protein sequence ID" value="WMV49882.1"/>
    <property type="molecule type" value="Genomic_DNA"/>
</dbReference>
<dbReference type="Proteomes" id="UP001234989">
    <property type="component" value="Chromosome 10"/>
</dbReference>
<feature type="region of interest" description="Disordered" evidence="1">
    <location>
        <begin position="33"/>
        <end position="83"/>
    </location>
</feature>
<protein>
    <recommendedName>
        <fullName evidence="4">Retrovirus-related Pol polyprotein from transposon TNT 1-94</fullName>
    </recommendedName>
</protein>
<name>A0AAF0UP36_SOLVR</name>
<feature type="compositionally biased region" description="Polar residues" evidence="1">
    <location>
        <begin position="152"/>
        <end position="164"/>
    </location>
</feature>
<sequence>MENNQERDESIAKIMTKKDLLTKHVIGGGHKAVNAVGGNSGVNPDDAQFDAMYNKERDRDDDQNWFVPSDERQKLKEPRADHESFRTEDILDSILNKVERSDKPPIARRVVWQVFLFFFESDMARPKLPSSVKGKRKKQVVVSSGSSSSSSDNMGSDSTHFTSSESEREKLVGFRTQVHTPTILEKKWLSGDGVFDKYPDVWETLRFHKFQQFTKPRNPYVPSWVQEFYAGYPRLFLKGKKKVRLRAPEYNLKRIRNSMLKDLEREDTTLLKDAQYVLIILTNARTRSSASVLVQGNVLYSWKVVVSEVGLRKDVDYLKSTDFASLLEVADDADVPATLEIPSTTTRDAHKDEGAVDKSDAETDEEQIEIQEENTYRDLPDLEETIIQSSTSGVANFLGSSLISWGTKKQNLVTLSTAKAENVVVVCCCAQLLWITQQLEDFGVLTDTIPLICDNTSAMNMAKNHVQHKRTKHIDVRHHFLRDNVEKNNVVMRYCKTEDQVVDIFTKALSKECFIKNRLKLGMHKIT</sequence>
<evidence type="ECO:0000313" key="3">
    <source>
        <dbReference type="Proteomes" id="UP001234989"/>
    </source>
</evidence>